<evidence type="ECO:0000256" key="7">
    <source>
        <dbReference type="ARBA" id="ARBA00022618"/>
    </source>
</evidence>
<dbReference type="GO" id="GO:0042729">
    <property type="term" value="C:DASH complex"/>
    <property type="evidence" value="ECO:0007669"/>
    <property type="project" value="InterPro"/>
</dbReference>
<dbReference type="GeneID" id="66113859"/>
<evidence type="ECO:0000256" key="3">
    <source>
        <dbReference type="ARBA" id="ARBA00004629"/>
    </source>
</evidence>
<dbReference type="GO" id="GO:0051301">
    <property type="term" value="P:cell division"/>
    <property type="evidence" value="ECO:0007669"/>
    <property type="project" value="UniProtKB-KW"/>
</dbReference>
<feature type="region of interest" description="Disordered" evidence="19">
    <location>
        <begin position="236"/>
        <end position="260"/>
    </location>
</feature>
<dbReference type="AlphaFoldDB" id="A0A9P7V9E3"/>
<evidence type="ECO:0000256" key="8">
    <source>
        <dbReference type="ARBA" id="ARBA00022701"/>
    </source>
</evidence>
<keyword evidence="10" id="KW-0159">Chromosome partition</keyword>
<organism evidence="20 21">
    <name type="scientific">Scheffersomyces spartinae</name>
    <dbReference type="NCBI Taxonomy" id="45513"/>
    <lineage>
        <taxon>Eukaryota</taxon>
        <taxon>Fungi</taxon>
        <taxon>Dikarya</taxon>
        <taxon>Ascomycota</taxon>
        <taxon>Saccharomycotina</taxon>
        <taxon>Pichiomycetes</taxon>
        <taxon>Debaryomycetaceae</taxon>
        <taxon>Scheffersomyces</taxon>
    </lineage>
</organism>
<evidence type="ECO:0000256" key="19">
    <source>
        <dbReference type="SAM" id="MobiDB-lite"/>
    </source>
</evidence>
<comment type="caution">
    <text evidence="20">The sequence shown here is derived from an EMBL/GenBank/DDBJ whole genome shotgun (WGS) entry which is preliminary data.</text>
</comment>
<name>A0A9P7V9E3_9ASCO</name>
<keyword evidence="5" id="KW-0158">Chromosome</keyword>
<evidence type="ECO:0000256" key="12">
    <source>
        <dbReference type="ARBA" id="ARBA00023054"/>
    </source>
</evidence>
<keyword evidence="14" id="KW-0539">Nucleus</keyword>
<keyword evidence="15" id="KW-0131">Cell cycle</keyword>
<evidence type="ECO:0000256" key="16">
    <source>
        <dbReference type="ARBA" id="ARBA00023328"/>
    </source>
</evidence>
<evidence type="ECO:0000256" key="14">
    <source>
        <dbReference type="ARBA" id="ARBA00023242"/>
    </source>
</evidence>
<evidence type="ECO:0000256" key="2">
    <source>
        <dbReference type="ARBA" id="ARBA00004186"/>
    </source>
</evidence>
<sequence>MDPESFTDRIKAVCGRLEDYLFPHARIFTNSVIYSNDVRNILKDSDSHDDALFRIVAGPDQITAPSDDNNNSAHFDISAQIDRHYQNMVRARAERVDGRPTYVDESYEDWVSHQFDNLGHNTAVTIAESIDPELYPASLTSKEDYVSEKTALTTIPSSPLGSKIPLLPSSLQLVPGFRSSGVVDEEFAGLFNSTVLMATKYEDLIPNTRIFVHELTDIEQEYELLNEDMKKLEQEIESQRQELRKHHREDNISPNKRRRTGDLMDDEVDIDKLIAREDLEAQYLERRLNERN</sequence>
<evidence type="ECO:0000256" key="4">
    <source>
        <dbReference type="ARBA" id="ARBA00008491"/>
    </source>
</evidence>
<evidence type="ECO:0000256" key="1">
    <source>
        <dbReference type="ARBA" id="ARBA00004123"/>
    </source>
</evidence>
<keyword evidence="13" id="KW-0206">Cytoskeleton</keyword>
<keyword evidence="12" id="KW-0175">Coiled coil</keyword>
<dbReference type="GO" id="GO:0005876">
    <property type="term" value="C:spindle microtubule"/>
    <property type="evidence" value="ECO:0007669"/>
    <property type="project" value="InterPro"/>
</dbReference>
<evidence type="ECO:0000256" key="6">
    <source>
        <dbReference type="ARBA" id="ARBA00022490"/>
    </source>
</evidence>
<keyword evidence="7" id="KW-0132">Cell division</keyword>
<evidence type="ECO:0000313" key="21">
    <source>
        <dbReference type="Proteomes" id="UP000790833"/>
    </source>
</evidence>
<keyword evidence="8" id="KW-0493">Microtubule</keyword>
<comment type="similarity">
    <text evidence="4">Belongs to the DASH complex SPC34 family.</text>
</comment>
<dbReference type="Proteomes" id="UP000790833">
    <property type="component" value="Unassembled WGS sequence"/>
</dbReference>
<protein>
    <recommendedName>
        <fullName evidence="17">DASH complex subunit SPC34</fullName>
    </recommendedName>
    <alternativeName>
        <fullName evidence="18">Outer kinetochore protein SPC34</fullName>
    </alternativeName>
</protein>
<evidence type="ECO:0000313" key="20">
    <source>
        <dbReference type="EMBL" id="KAG7193792.1"/>
    </source>
</evidence>
<evidence type="ECO:0000256" key="13">
    <source>
        <dbReference type="ARBA" id="ARBA00023212"/>
    </source>
</evidence>
<proteinExistence type="inferred from homology"/>
<evidence type="ECO:0000256" key="11">
    <source>
        <dbReference type="ARBA" id="ARBA00022838"/>
    </source>
</evidence>
<dbReference type="InterPro" id="IPR013966">
    <property type="entry name" value="Spc34"/>
</dbReference>
<evidence type="ECO:0000256" key="15">
    <source>
        <dbReference type="ARBA" id="ARBA00023306"/>
    </source>
</evidence>
<accession>A0A9P7V9E3</accession>
<dbReference type="Pfam" id="PF08657">
    <property type="entry name" value="DASH_Spc34"/>
    <property type="match status" value="2"/>
</dbReference>
<evidence type="ECO:0000256" key="9">
    <source>
        <dbReference type="ARBA" id="ARBA00022776"/>
    </source>
</evidence>
<keyword evidence="21" id="KW-1185">Reference proteome</keyword>
<keyword evidence="11" id="KW-0995">Kinetochore</keyword>
<dbReference type="OrthoDB" id="10016597at2759"/>
<evidence type="ECO:0000256" key="18">
    <source>
        <dbReference type="ARBA" id="ARBA00044346"/>
    </source>
</evidence>
<keyword evidence="16" id="KW-0137">Centromere</keyword>
<evidence type="ECO:0000256" key="5">
    <source>
        <dbReference type="ARBA" id="ARBA00022454"/>
    </source>
</evidence>
<reference evidence="20" key="1">
    <citation type="submission" date="2021-03" db="EMBL/GenBank/DDBJ databases">
        <authorList>
            <person name="Palmer J.M."/>
        </authorList>
    </citation>
    <scope>NUCLEOTIDE SEQUENCE</scope>
    <source>
        <strain evidence="20">ARV_011</strain>
    </source>
</reference>
<keyword evidence="9" id="KW-0498">Mitosis</keyword>
<evidence type="ECO:0000256" key="10">
    <source>
        <dbReference type="ARBA" id="ARBA00022829"/>
    </source>
</evidence>
<evidence type="ECO:0000256" key="17">
    <source>
        <dbReference type="ARBA" id="ARBA00044112"/>
    </source>
</evidence>
<comment type="subcellular location">
    <subcellularLocation>
        <location evidence="3">Chromosome</location>
        <location evidence="3">Centromere</location>
        <location evidence="3">Kinetochore</location>
    </subcellularLocation>
    <subcellularLocation>
        <location evidence="2">Cytoplasm</location>
        <location evidence="2">Cytoskeleton</location>
        <location evidence="2">Spindle</location>
    </subcellularLocation>
    <subcellularLocation>
        <location evidence="1">Nucleus</location>
    </subcellularLocation>
</comment>
<dbReference type="EMBL" id="JAHMUF010000010">
    <property type="protein sequence ID" value="KAG7193792.1"/>
    <property type="molecule type" value="Genomic_DNA"/>
</dbReference>
<dbReference type="RefSeq" id="XP_043049340.1">
    <property type="nucleotide sequence ID" value="XM_043191328.1"/>
</dbReference>
<dbReference type="GO" id="GO:0008608">
    <property type="term" value="P:attachment of spindle microtubules to kinetochore"/>
    <property type="evidence" value="ECO:0007669"/>
    <property type="project" value="InterPro"/>
</dbReference>
<keyword evidence="6" id="KW-0963">Cytoplasm</keyword>
<gene>
    <name evidence="20" type="ORF">KQ657_000485</name>
</gene>